<organism evidence="5 6">
    <name type="scientific">Draconibacterium sediminis</name>
    <dbReference type="NCBI Taxonomy" id="1544798"/>
    <lineage>
        <taxon>Bacteria</taxon>
        <taxon>Pseudomonadati</taxon>
        <taxon>Bacteroidota</taxon>
        <taxon>Bacteroidia</taxon>
        <taxon>Marinilabiliales</taxon>
        <taxon>Prolixibacteraceae</taxon>
        <taxon>Draconibacterium</taxon>
    </lineage>
</organism>
<evidence type="ECO:0000256" key="1">
    <source>
        <dbReference type="ARBA" id="ARBA00023015"/>
    </source>
</evidence>
<keyword evidence="6" id="KW-1185">Reference proteome</keyword>
<dbReference type="Pfam" id="PF22200">
    <property type="entry name" value="ExsA_N"/>
    <property type="match status" value="1"/>
</dbReference>
<evidence type="ECO:0000313" key="6">
    <source>
        <dbReference type="Proteomes" id="UP000032544"/>
    </source>
</evidence>
<dbReference type="SUPFAM" id="SSF46689">
    <property type="entry name" value="Homeodomain-like"/>
    <property type="match status" value="1"/>
</dbReference>
<dbReference type="InterPro" id="IPR009057">
    <property type="entry name" value="Homeodomain-like_sf"/>
</dbReference>
<accession>A0A0D8JE04</accession>
<dbReference type="Gene3D" id="1.10.10.60">
    <property type="entry name" value="Homeodomain-like"/>
    <property type="match status" value="2"/>
</dbReference>
<evidence type="ECO:0000259" key="4">
    <source>
        <dbReference type="PROSITE" id="PS01124"/>
    </source>
</evidence>
<dbReference type="PANTHER" id="PTHR43280">
    <property type="entry name" value="ARAC-FAMILY TRANSCRIPTIONAL REGULATOR"/>
    <property type="match status" value="1"/>
</dbReference>
<dbReference type="GO" id="GO:0003700">
    <property type="term" value="F:DNA-binding transcription factor activity"/>
    <property type="evidence" value="ECO:0007669"/>
    <property type="project" value="InterPro"/>
</dbReference>
<dbReference type="SUPFAM" id="SSF51215">
    <property type="entry name" value="Regulatory protein AraC"/>
    <property type="match status" value="1"/>
</dbReference>
<evidence type="ECO:0000313" key="5">
    <source>
        <dbReference type="EMBL" id="KJF44741.1"/>
    </source>
</evidence>
<dbReference type="GO" id="GO:0043565">
    <property type="term" value="F:sequence-specific DNA binding"/>
    <property type="evidence" value="ECO:0007669"/>
    <property type="project" value="InterPro"/>
</dbReference>
<dbReference type="PRINTS" id="PR00032">
    <property type="entry name" value="HTHARAC"/>
</dbReference>
<dbReference type="EMBL" id="JRHC01000001">
    <property type="protein sequence ID" value="KJF44741.1"/>
    <property type="molecule type" value="Genomic_DNA"/>
</dbReference>
<dbReference type="InterPro" id="IPR018060">
    <property type="entry name" value="HTH_AraC"/>
</dbReference>
<dbReference type="PROSITE" id="PS01124">
    <property type="entry name" value="HTH_ARAC_FAMILY_2"/>
    <property type="match status" value="1"/>
</dbReference>
<dbReference type="InterPro" id="IPR020449">
    <property type="entry name" value="Tscrpt_reg_AraC-type_HTH"/>
</dbReference>
<keyword evidence="3" id="KW-0804">Transcription</keyword>
<reference evidence="5 6" key="1">
    <citation type="submission" date="2014-09" db="EMBL/GenBank/DDBJ databases">
        <title>Draft Genome Sequence of Draconibacterium sp. JN14CK-3.</title>
        <authorList>
            <person name="Dong C."/>
            <person name="Lai Q."/>
            <person name="Shao Z."/>
        </authorList>
    </citation>
    <scope>NUCLEOTIDE SEQUENCE [LARGE SCALE GENOMIC DNA]</scope>
    <source>
        <strain evidence="5 6">JN14CK-3</strain>
    </source>
</reference>
<feature type="domain" description="HTH araC/xylS-type" evidence="4">
    <location>
        <begin position="185"/>
        <end position="283"/>
    </location>
</feature>
<dbReference type="PANTHER" id="PTHR43280:SF28">
    <property type="entry name" value="HTH-TYPE TRANSCRIPTIONAL ACTIVATOR RHAS"/>
    <property type="match status" value="1"/>
</dbReference>
<evidence type="ECO:0000256" key="2">
    <source>
        <dbReference type="ARBA" id="ARBA00023125"/>
    </source>
</evidence>
<dbReference type="SMART" id="SM00342">
    <property type="entry name" value="HTH_ARAC"/>
    <property type="match status" value="1"/>
</dbReference>
<dbReference type="InterPro" id="IPR037923">
    <property type="entry name" value="HTH-like"/>
</dbReference>
<dbReference type="RefSeq" id="WP_045026275.1">
    <property type="nucleotide sequence ID" value="NZ_JRHC01000001.1"/>
</dbReference>
<dbReference type="PROSITE" id="PS00041">
    <property type="entry name" value="HTH_ARAC_FAMILY_1"/>
    <property type="match status" value="1"/>
</dbReference>
<name>A0A0D8JE04_9BACT</name>
<evidence type="ECO:0000256" key="3">
    <source>
        <dbReference type="ARBA" id="ARBA00023163"/>
    </source>
</evidence>
<comment type="caution">
    <text evidence="5">The sequence shown here is derived from an EMBL/GenBank/DDBJ whole genome shotgun (WGS) entry which is preliminary data.</text>
</comment>
<sequence length="286" mass="33451">MLNFYKIVKENLNFNRFEFRETVCLEYTCPIDAEQIGIFSRNDYIVYVLSGKKTYKTINGEWTLTPGQTLYLKKGAEVIHQYFDDEYCMLGFFISDELIRETMEEIQGKQVLKINHEPNNFTARKVNTSDYLEGYFHSMLTYFRGINRPPDQILVLKLKELLITLINSDPTLTNYFTSLTQSDKPSLKRIMEQNFCFNLKLEDFAELSHRSLSSFKREFQQIFQDSPGKWIIRRRVEHAAAILANSSQSVTQAAYESGFEDVSHFSRVFKKITGKSPSDYKKSLVF</sequence>
<dbReference type="OrthoDB" id="4480133at2"/>
<proteinExistence type="predicted"/>
<dbReference type="InterPro" id="IPR018062">
    <property type="entry name" value="HTH_AraC-typ_CS"/>
</dbReference>
<dbReference type="Proteomes" id="UP000032544">
    <property type="component" value="Unassembled WGS sequence"/>
</dbReference>
<dbReference type="Pfam" id="PF12833">
    <property type="entry name" value="HTH_18"/>
    <property type="match status" value="1"/>
</dbReference>
<protein>
    <recommendedName>
        <fullName evidence="4">HTH araC/xylS-type domain-containing protein</fullName>
    </recommendedName>
</protein>
<keyword evidence="2" id="KW-0238">DNA-binding</keyword>
<dbReference type="AlphaFoldDB" id="A0A0D8JE04"/>
<gene>
    <name evidence="5" type="ORF">LH29_04640</name>
</gene>
<keyword evidence="1" id="KW-0805">Transcription regulation</keyword>
<dbReference type="InterPro" id="IPR054015">
    <property type="entry name" value="ExsA-like_N"/>
</dbReference>
<dbReference type="STRING" id="1544798.LH29_04640"/>